<sequence>MTPRRLLVTGATGNVGREVLRALGGGGHDVTVGLRDPARWHGAEPAVALDLATGRGPDAAFDAIFLMRPPALADPAPFRRFLSTHARDTRIVFLSVAGAETKSYLPHAKIEAVIREAGFAHCFVRPGYFMENLTTTLADELARTGRVVLPAGKLGFDWISARDVGAMAAWAMTAGTVPEALRVTTGHAMDFAAALDAVNGAAGTGFRYAPKSVAGFVAHARRQGQPWSYIAVMLLLHTLPRLRPEAPRPGDVERILGRAPETLSDWAARNADALRALMADAAPT</sequence>
<dbReference type="PANTHER" id="PTHR43162">
    <property type="match status" value="1"/>
</dbReference>
<evidence type="ECO:0008006" key="3">
    <source>
        <dbReference type="Google" id="ProtNLM"/>
    </source>
</evidence>
<dbReference type="EMBL" id="WTUX01000011">
    <property type="protein sequence ID" value="MZR12865.1"/>
    <property type="molecule type" value="Genomic_DNA"/>
</dbReference>
<organism evidence="1 2">
    <name type="scientific">Maritimibacter harenae</name>
    <dbReference type="NCBI Taxonomy" id="2606218"/>
    <lineage>
        <taxon>Bacteria</taxon>
        <taxon>Pseudomonadati</taxon>
        <taxon>Pseudomonadota</taxon>
        <taxon>Alphaproteobacteria</taxon>
        <taxon>Rhodobacterales</taxon>
        <taxon>Roseobacteraceae</taxon>
        <taxon>Maritimibacter</taxon>
    </lineage>
</organism>
<dbReference type="RefSeq" id="WP_161350986.1">
    <property type="nucleotide sequence ID" value="NZ_WTUX01000011.1"/>
</dbReference>
<dbReference type="InterPro" id="IPR051604">
    <property type="entry name" value="Ergot_Alk_Oxidoreductase"/>
</dbReference>
<dbReference type="SUPFAM" id="SSF51735">
    <property type="entry name" value="NAD(P)-binding Rossmann-fold domains"/>
    <property type="match status" value="1"/>
</dbReference>
<evidence type="ECO:0000313" key="1">
    <source>
        <dbReference type="EMBL" id="MZR12865.1"/>
    </source>
</evidence>
<proteinExistence type="predicted"/>
<dbReference type="InterPro" id="IPR036291">
    <property type="entry name" value="NAD(P)-bd_dom_sf"/>
</dbReference>
<gene>
    <name evidence="1" type="ORF">GQE99_07500</name>
</gene>
<dbReference type="Gene3D" id="3.90.25.10">
    <property type="entry name" value="UDP-galactose 4-epimerase, domain 1"/>
    <property type="match status" value="1"/>
</dbReference>
<evidence type="ECO:0000313" key="2">
    <source>
        <dbReference type="Proteomes" id="UP000467322"/>
    </source>
</evidence>
<dbReference type="Proteomes" id="UP000467322">
    <property type="component" value="Unassembled WGS sequence"/>
</dbReference>
<comment type="caution">
    <text evidence="1">The sequence shown here is derived from an EMBL/GenBank/DDBJ whole genome shotgun (WGS) entry which is preliminary data.</text>
</comment>
<dbReference type="PANTHER" id="PTHR43162:SF1">
    <property type="entry name" value="PRESTALK A DIFFERENTIATION PROTEIN A"/>
    <property type="match status" value="1"/>
</dbReference>
<keyword evidence="2" id="KW-1185">Reference proteome</keyword>
<reference evidence="1 2" key="1">
    <citation type="submission" date="2019-12" db="EMBL/GenBank/DDBJ databases">
        <title>Maritimibacter sp. nov. sp. isolated from sea sand.</title>
        <authorList>
            <person name="Kim J."/>
            <person name="Jeong S.E."/>
            <person name="Jung H.S."/>
            <person name="Jeon C.O."/>
        </authorList>
    </citation>
    <scope>NUCLEOTIDE SEQUENCE [LARGE SCALE GENOMIC DNA]</scope>
    <source>
        <strain evidence="1 2">DP07</strain>
    </source>
</reference>
<accession>A0A845LYK7</accession>
<protein>
    <recommendedName>
        <fullName evidence="3">Nucleoside-diphosphate-sugar epimerase</fullName>
    </recommendedName>
</protein>
<dbReference type="Gene3D" id="3.40.50.720">
    <property type="entry name" value="NAD(P)-binding Rossmann-like Domain"/>
    <property type="match status" value="1"/>
</dbReference>
<dbReference type="AlphaFoldDB" id="A0A845LYK7"/>
<name>A0A845LYK7_9RHOB</name>